<feature type="compositionally biased region" description="Polar residues" evidence="1">
    <location>
        <begin position="7"/>
        <end position="27"/>
    </location>
</feature>
<evidence type="ECO:0000313" key="3">
    <source>
        <dbReference type="Proteomes" id="UP000308671"/>
    </source>
</evidence>
<dbReference type="Proteomes" id="UP000308671">
    <property type="component" value="Unassembled WGS sequence"/>
</dbReference>
<comment type="caution">
    <text evidence="2">The sequence shown here is derived from an EMBL/GenBank/DDBJ whole genome shotgun (WGS) entry which is preliminary data.</text>
</comment>
<sequence>MSPHPISYTSPHTLHINATSTSPTSSECDYKHMGPILPGLVTRDTRRIDSRQDRSLRSVVSKLPRQWGQYYPALSPGIPGESTRDKTDLFGVWSLNFLDNGRQYYLDYAARIPGIASASSAL</sequence>
<dbReference type="AlphaFoldDB" id="A0A4S8R239"/>
<accession>A0A4S8R239</accession>
<organism evidence="2 3">
    <name type="scientific">Botrytis galanthina</name>
    <dbReference type="NCBI Taxonomy" id="278940"/>
    <lineage>
        <taxon>Eukaryota</taxon>
        <taxon>Fungi</taxon>
        <taxon>Dikarya</taxon>
        <taxon>Ascomycota</taxon>
        <taxon>Pezizomycotina</taxon>
        <taxon>Leotiomycetes</taxon>
        <taxon>Helotiales</taxon>
        <taxon>Sclerotiniaceae</taxon>
        <taxon>Botrytis</taxon>
    </lineage>
</organism>
<feature type="region of interest" description="Disordered" evidence="1">
    <location>
        <begin position="1"/>
        <end position="29"/>
    </location>
</feature>
<evidence type="ECO:0000313" key="2">
    <source>
        <dbReference type="EMBL" id="THV48129.1"/>
    </source>
</evidence>
<reference evidence="2 3" key="1">
    <citation type="submission" date="2017-12" db="EMBL/GenBank/DDBJ databases">
        <title>Comparative genomics of Botrytis spp.</title>
        <authorList>
            <person name="Valero-Jimenez C.A."/>
            <person name="Tapia P."/>
            <person name="Veloso J."/>
            <person name="Silva-Moreno E."/>
            <person name="Staats M."/>
            <person name="Valdes J.H."/>
            <person name="Van Kan J.A.L."/>
        </authorList>
    </citation>
    <scope>NUCLEOTIDE SEQUENCE [LARGE SCALE GENOMIC DNA]</scope>
    <source>
        <strain evidence="2 3">MUCL435</strain>
    </source>
</reference>
<keyword evidence="3" id="KW-1185">Reference proteome</keyword>
<dbReference type="EMBL" id="PQXL01000266">
    <property type="protein sequence ID" value="THV48129.1"/>
    <property type="molecule type" value="Genomic_DNA"/>
</dbReference>
<proteinExistence type="predicted"/>
<name>A0A4S8R239_9HELO</name>
<evidence type="ECO:0000256" key="1">
    <source>
        <dbReference type="SAM" id="MobiDB-lite"/>
    </source>
</evidence>
<protein>
    <submittedName>
        <fullName evidence="2">Uncharacterized protein</fullName>
    </submittedName>
</protein>
<gene>
    <name evidence="2" type="ORF">BGAL_0266g00040</name>
</gene>